<dbReference type="PANTHER" id="PTHR45803">
    <property type="entry name" value="SOX100B"/>
    <property type="match status" value="1"/>
</dbReference>
<comment type="subcellular location">
    <subcellularLocation>
        <location evidence="1">Nucleus</location>
    </subcellularLocation>
</comment>
<keyword evidence="2" id="KW-0805">Transcription regulation</keyword>
<dbReference type="InterPro" id="IPR022151">
    <property type="entry name" value="Sox_N"/>
</dbReference>
<dbReference type="GO" id="GO:0005634">
    <property type="term" value="C:nucleus"/>
    <property type="evidence" value="ECO:0007669"/>
    <property type="project" value="UniProtKB-SubCell"/>
</dbReference>
<evidence type="ECO:0000256" key="7">
    <source>
        <dbReference type="SAM" id="MobiDB-lite"/>
    </source>
</evidence>
<evidence type="ECO:0000256" key="1">
    <source>
        <dbReference type="ARBA" id="ARBA00004123"/>
    </source>
</evidence>
<feature type="region of interest" description="Disordered" evidence="7">
    <location>
        <begin position="247"/>
        <end position="276"/>
    </location>
</feature>
<accession>A0ABD2NBQ9</accession>
<feature type="region of interest" description="Disordered" evidence="7">
    <location>
        <begin position="147"/>
        <end position="211"/>
    </location>
</feature>
<keyword evidence="3 6" id="KW-0238">DNA-binding</keyword>
<dbReference type="InterPro" id="IPR009071">
    <property type="entry name" value="HMG_box_dom"/>
</dbReference>
<evidence type="ECO:0000256" key="6">
    <source>
        <dbReference type="PROSITE-ProRule" id="PRU00267"/>
    </source>
</evidence>
<evidence type="ECO:0000256" key="4">
    <source>
        <dbReference type="ARBA" id="ARBA00023163"/>
    </source>
</evidence>
<feature type="compositionally biased region" description="Polar residues" evidence="7">
    <location>
        <begin position="250"/>
        <end position="266"/>
    </location>
</feature>
<proteinExistence type="predicted"/>
<dbReference type="Proteomes" id="UP001516400">
    <property type="component" value="Unassembled WGS sequence"/>
</dbReference>
<feature type="domain" description="HMG box" evidence="8">
    <location>
        <begin position="85"/>
        <end position="153"/>
    </location>
</feature>
<protein>
    <recommendedName>
        <fullName evidence="8">HMG box domain-containing protein</fullName>
    </recommendedName>
</protein>
<dbReference type="Pfam" id="PF12444">
    <property type="entry name" value="Sox_N"/>
    <property type="match status" value="1"/>
</dbReference>
<gene>
    <name evidence="9" type="ORF">HHI36_020374</name>
</gene>
<dbReference type="CDD" id="cd22031">
    <property type="entry name" value="HMG-box_SoxE"/>
    <property type="match status" value="1"/>
</dbReference>
<dbReference type="AlphaFoldDB" id="A0ABD2NBQ9"/>
<organism evidence="9 10">
    <name type="scientific">Cryptolaemus montrouzieri</name>
    <dbReference type="NCBI Taxonomy" id="559131"/>
    <lineage>
        <taxon>Eukaryota</taxon>
        <taxon>Metazoa</taxon>
        <taxon>Ecdysozoa</taxon>
        <taxon>Arthropoda</taxon>
        <taxon>Hexapoda</taxon>
        <taxon>Insecta</taxon>
        <taxon>Pterygota</taxon>
        <taxon>Neoptera</taxon>
        <taxon>Endopterygota</taxon>
        <taxon>Coleoptera</taxon>
        <taxon>Polyphaga</taxon>
        <taxon>Cucujiformia</taxon>
        <taxon>Coccinelloidea</taxon>
        <taxon>Coccinellidae</taxon>
        <taxon>Scymninae</taxon>
        <taxon>Scymnini</taxon>
        <taxon>Cryptolaemus</taxon>
    </lineage>
</organism>
<feature type="DNA-binding region" description="HMG box" evidence="6">
    <location>
        <begin position="85"/>
        <end position="153"/>
    </location>
</feature>
<dbReference type="Pfam" id="PF00505">
    <property type="entry name" value="HMG_box"/>
    <property type="match status" value="1"/>
</dbReference>
<name>A0ABD2NBQ9_9CUCU</name>
<feature type="compositionally biased region" description="Polar residues" evidence="7">
    <location>
        <begin position="168"/>
        <end position="179"/>
    </location>
</feature>
<keyword evidence="4" id="KW-0804">Transcription</keyword>
<evidence type="ECO:0000259" key="8">
    <source>
        <dbReference type="PROSITE" id="PS50118"/>
    </source>
</evidence>
<evidence type="ECO:0000313" key="9">
    <source>
        <dbReference type="EMBL" id="KAL3275621.1"/>
    </source>
</evidence>
<dbReference type="EMBL" id="JABFTP020000083">
    <property type="protein sequence ID" value="KAL3275621.1"/>
    <property type="molecule type" value="Genomic_DNA"/>
</dbReference>
<dbReference type="Gene3D" id="1.10.30.10">
    <property type="entry name" value="High mobility group box domain"/>
    <property type="match status" value="1"/>
</dbReference>
<dbReference type="InterPro" id="IPR036910">
    <property type="entry name" value="HMG_box_dom_sf"/>
</dbReference>
<dbReference type="InterPro" id="IPR050917">
    <property type="entry name" value="SOX_TF"/>
</dbReference>
<evidence type="ECO:0000256" key="3">
    <source>
        <dbReference type="ARBA" id="ARBA00023125"/>
    </source>
</evidence>
<evidence type="ECO:0000313" key="10">
    <source>
        <dbReference type="Proteomes" id="UP001516400"/>
    </source>
</evidence>
<dbReference type="SUPFAM" id="SSF47095">
    <property type="entry name" value="HMG-box"/>
    <property type="match status" value="1"/>
</dbReference>
<dbReference type="SMART" id="SM00398">
    <property type="entry name" value="HMG"/>
    <property type="match status" value="1"/>
</dbReference>
<keyword evidence="10" id="KW-1185">Reference proteome</keyword>
<dbReference type="FunFam" id="1.10.30.10:FF:000004">
    <property type="entry name" value="Transcription factor SOX-10"/>
    <property type="match status" value="1"/>
</dbReference>
<dbReference type="PANTHER" id="PTHR45803:SF5">
    <property type="entry name" value="SOX100B"/>
    <property type="match status" value="1"/>
</dbReference>
<feature type="compositionally biased region" description="Low complexity" evidence="7">
    <location>
        <begin position="188"/>
        <end position="210"/>
    </location>
</feature>
<comment type="caution">
    <text evidence="9">The sequence shown here is derived from an EMBL/GenBank/DDBJ whole genome shotgun (WGS) entry which is preliminary data.</text>
</comment>
<evidence type="ECO:0000256" key="2">
    <source>
        <dbReference type="ARBA" id="ARBA00023015"/>
    </source>
</evidence>
<reference evidence="9 10" key="1">
    <citation type="journal article" date="2021" name="BMC Biol.">
        <title>Horizontally acquired antibacterial genes associated with adaptive radiation of ladybird beetles.</title>
        <authorList>
            <person name="Li H.S."/>
            <person name="Tang X.F."/>
            <person name="Huang Y.H."/>
            <person name="Xu Z.Y."/>
            <person name="Chen M.L."/>
            <person name="Du X.Y."/>
            <person name="Qiu B.Y."/>
            <person name="Chen P.T."/>
            <person name="Zhang W."/>
            <person name="Slipinski A."/>
            <person name="Escalona H.E."/>
            <person name="Waterhouse R.M."/>
            <person name="Zwick A."/>
            <person name="Pang H."/>
        </authorList>
    </citation>
    <scope>NUCLEOTIDE SEQUENCE [LARGE SCALE GENOMIC DNA]</scope>
    <source>
        <strain evidence="9">SYSU2018</strain>
    </source>
</reference>
<sequence>MLPSQSSTISISPSAAANVTAAAVSALQESNSSAGGSNVKETEGGKLQLDKSEINDAVTKVLQGYDWTLVPIASKAASDKKKLHVKRPMNAFMVWAQAARRKLADQYPQLHNAELSKTLGKLWRLLSDTDKKPFIEEAERLRVIHKREHPDYKYQPRRRKQNKGPDSLHQSPHGQNVIFSRNLKQEDSPCSPRSQPSTSPSSCSSQPQSPNQVFRCLDQHNLDFNISRLTEIDNSYITDDGVDSSDFDQYLSSESNGHYSGYQQGYSKDDDETNNNQKSKRMCVENTQHSGDGFDENLHSYARYHELQPSNGVKTERFLPSTSSVYSYQSSVPITPTATYYSNNQYLQSYQYLPQRTVFGNSSLSSFGVDGSTEAWNHYSM</sequence>
<dbReference type="GO" id="GO:0003677">
    <property type="term" value="F:DNA binding"/>
    <property type="evidence" value="ECO:0007669"/>
    <property type="project" value="UniProtKB-UniRule"/>
</dbReference>
<evidence type="ECO:0000256" key="5">
    <source>
        <dbReference type="ARBA" id="ARBA00023242"/>
    </source>
</evidence>
<dbReference type="PROSITE" id="PS50118">
    <property type="entry name" value="HMG_BOX_2"/>
    <property type="match status" value="1"/>
</dbReference>
<keyword evidence="5 6" id="KW-0539">Nucleus</keyword>